<evidence type="ECO:0000313" key="9">
    <source>
        <dbReference type="Proteomes" id="UP001157418"/>
    </source>
</evidence>
<dbReference type="GO" id="GO:0016459">
    <property type="term" value="C:myosin complex"/>
    <property type="evidence" value="ECO:0007669"/>
    <property type="project" value="UniProtKB-KW"/>
</dbReference>
<comment type="caution">
    <text evidence="6">Lacks conserved residue(s) required for the propagation of feature annotation.</text>
</comment>
<evidence type="ECO:0000256" key="6">
    <source>
        <dbReference type="PROSITE-ProRule" id="PRU00782"/>
    </source>
</evidence>
<dbReference type="EMBL" id="CAKMRJ010005745">
    <property type="protein sequence ID" value="CAH1452869.1"/>
    <property type="molecule type" value="Genomic_DNA"/>
</dbReference>
<dbReference type="InterPro" id="IPR001609">
    <property type="entry name" value="Myosin_head_motor_dom-like"/>
</dbReference>
<dbReference type="PROSITE" id="PS51456">
    <property type="entry name" value="MYOSIN_MOTOR"/>
    <property type="match status" value="1"/>
</dbReference>
<dbReference type="GO" id="GO:0005524">
    <property type="term" value="F:ATP binding"/>
    <property type="evidence" value="ECO:0007669"/>
    <property type="project" value="UniProtKB-KW"/>
</dbReference>
<reference evidence="8 9" key="1">
    <citation type="submission" date="2022-01" db="EMBL/GenBank/DDBJ databases">
        <authorList>
            <person name="Xiong W."/>
            <person name="Schranz E."/>
        </authorList>
    </citation>
    <scope>NUCLEOTIDE SEQUENCE [LARGE SCALE GENOMIC DNA]</scope>
</reference>
<organism evidence="8 9">
    <name type="scientific">Lactuca virosa</name>
    <dbReference type="NCBI Taxonomy" id="75947"/>
    <lineage>
        <taxon>Eukaryota</taxon>
        <taxon>Viridiplantae</taxon>
        <taxon>Streptophyta</taxon>
        <taxon>Embryophyta</taxon>
        <taxon>Tracheophyta</taxon>
        <taxon>Spermatophyta</taxon>
        <taxon>Magnoliopsida</taxon>
        <taxon>eudicotyledons</taxon>
        <taxon>Gunneridae</taxon>
        <taxon>Pentapetalae</taxon>
        <taxon>asterids</taxon>
        <taxon>campanulids</taxon>
        <taxon>Asterales</taxon>
        <taxon>Asteraceae</taxon>
        <taxon>Cichorioideae</taxon>
        <taxon>Cichorieae</taxon>
        <taxon>Lactucinae</taxon>
        <taxon>Lactuca</taxon>
    </lineage>
</organism>
<evidence type="ECO:0000256" key="3">
    <source>
        <dbReference type="ARBA" id="ARBA00023123"/>
    </source>
</evidence>
<name>A0AAU9PSW5_9ASTR</name>
<sequence length="178" mass="20468">MSDCKTQREVSSYYNYKDLINYRKKGLDMLSELDKPVVDDTIGIDEKDLDDEDIEASGYKIIGQEAETETPDLKKVVAKLSKVYPKDTEAPAGGVDDMKKPYYLHEPGVLQNIRSKYELNEIDTYTDNILIAINLFQKLPHSYDSHMMDEYKGAPFVELSPHVFVVADVSYRSFLFYE</sequence>
<dbReference type="GO" id="GO:0016020">
    <property type="term" value="C:membrane"/>
    <property type="evidence" value="ECO:0007669"/>
    <property type="project" value="TreeGrafter"/>
</dbReference>
<dbReference type="GO" id="GO:0051015">
    <property type="term" value="F:actin filament binding"/>
    <property type="evidence" value="ECO:0007669"/>
    <property type="project" value="TreeGrafter"/>
</dbReference>
<keyword evidence="5 6" id="KW-0009">Actin-binding</keyword>
<feature type="domain" description="Myosin motor" evidence="7">
    <location>
        <begin position="93"/>
        <end position="178"/>
    </location>
</feature>
<dbReference type="GO" id="GO:0007015">
    <property type="term" value="P:actin filament organization"/>
    <property type="evidence" value="ECO:0007669"/>
    <property type="project" value="TreeGrafter"/>
</dbReference>
<accession>A0AAU9PSW5</accession>
<protein>
    <recommendedName>
        <fullName evidence="7">Myosin motor domain-containing protein</fullName>
    </recommendedName>
</protein>
<gene>
    <name evidence="8" type="ORF">LVIROSA_LOCUS38155</name>
</gene>
<evidence type="ECO:0000256" key="1">
    <source>
        <dbReference type="ARBA" id="ARBA00022741"/>
    </source>
</evidence>
<dbReference type="Gene3D" id="3.40.850.10">
    <property type="entry name" value="Kinesin motor domain"/>
    <property type="match status" value="1"/>
</dbReference>
<keyword evidence="9" id="KW-1185">Reference proteome</keyword>
<evidence type="ECO:0000259" key="7">
    <source>
        <dbReference type="PROSITE" id="PS51456"/>
    </source>
</evidence>
<evidence type="ECO:0000256" key="2">
    <source>
        <dbReference type="ARBA" id="ARBA00022840"/>
    </source>
</evidence>
<comment type="similarity">
    <text evidence="6">Belongs to the TRAFAC class myosin-kinesin ATPase superfamily. Myosin family.</text>
</comment>
<comment type="caution">
    <text evidence="8">The sequence shown here is derived from an EMBL/GenBank/DDBJ whole genome shotgun (WGS) entry which is preliminary data.</text>
</comment>
<keyword evidence="4" id="KW-0505">Motor protein</keyword>
<dbReference type="SUPFAM" id="SSF52540">
    <property type="entry name" value="P-loop containing nucleoside triphosphate hydrolases"/>
    <property type="match status" value="1"/>
</dbReference>
<dbReference type="PANTHER" id="PTHR13140">
    <property type="entry name" value="MYOSIN"/>
    <property type="match status" value="1"/>
</dbReference>
<dbReference type="PANTHER" id="PTHR13140:SF792">
    <property type="entry name" value="MYOSIN-9"/>
    <property type="match status" value="1"/>
</dbReference>
<evidence type="ECO:0000256" key="4">
    <source>
        <dbReference type="ARBA" id="ARBA00023175"/>
    </source>
</evidence>
<evidence type="ECO:0000313" key="8">
    <source>
        <dbReference type="EMBL" id="CAH1452869.1"/>
    </source>
</evidence>
<dbReference type="AlphaFoldDB" id="A0AAU9PSW5"/>
<dbReference type="GO" id="GO:0000146">
    <property type="term" value="F:microfilament motor activity"/>
    <property type="evidence" value="ECO:0007669"/>
    <property type="project" value="TreeGrafter"/>
</dbReference>
<keyword evidence="1" id="KW-0547">Nucleotide-binding</keyword>
<dbReference type="GO" id="GO:0005737">
    <property type="term" value="C:cytoplasm"/>
    <property type="evidence" value="ECO:0007669"/>
    <property type="project" value="TreeGrafter"/>
</dbReference>
<dbReference type="InterPro" id="IPR036961">
    <property type="entry name" value="Kinesin_motor_dom_sf"/>
</dbReference>
<evidence type="ECO:0000256" key="5">
    <source>
        <dbReference type="ARBA" id="ARBA00023203"/>
    </source>
</evidence>
<keyword evidence="2" id="KW-0067">ATP-binding</keyword>
<dbReference type="Proteomes" id="UP001157418">
    <property type="component" value="Unassembled WGS sequence"/>
</dbReference>
<dbReference type="InterPro" id="IPR027417">
    <property type="entry name" value="P-loop_NTPase"/>
</dbReference>
<dbReference type="Pfam" id="PF00063">
    <property type="entry name" value="Myosin_head"/>
    <property type="match status" value="1"/>
</dbReference>
<keyword evidence="3 6" id="KW-0518">Myosin</keyword>
<proteinExistence type="inferred from homology"/>